<evidence type="ECO:0008006" key="4">
    <source>
        <dbReference type="Google" id="ProtNLM"/>
    </source>
</evidence>
<reference evidence="2 3" key="1">
    <citation type="submission" date="2020-09" db="EMBL/GenBank/DDBJ databases">
        <title>De no assembly of potato wild relative species, Solanum commersonii.</title>
        <authorList>
            <person name="Cho K."/>
        </authorList>
    </citation>
    <scope>NUCLEOTIDE SEQUENCE [LARGE SCALE GENOMIC DNA]</scope>
    <source>
        <strain evidence="2">LZ3.2</strain>
        <tissue evidence="2">Leaf</tissue>
    </source>
</reference>
<organism evidence="2 3">
    <name type="scientific">Solanum commersonii</name>
    <name type="common">Commerson's wild potato</name>
    <name type="synonym">Commerson's nightshade</name>
    <dbReference type="NCBI Taxonomy" id="4109"/>
    <lineage>
        <taxon>Eukaryota</taxon>
        <taxon>Viridiplantae</taxon>
        <taxon>Streptophyta</taxon>
        <taxon>Embryophyta</taxon>
        <taxon>Tracheophyta</taxon>
        <taxon>Spermatophyta</taxon>
        <taxon>Magnoliopsida</taxon>
        <taxon>eudicotyledons</taxon>
        <taxon>Gunneridae</taxon>
        <taxon>Pentapetalae</taxon>
        <taxon>asterids</taxon>
        <taxon>lamiids</taxon>
        <taxon>Solanales</taxon>
        <taxon>Solanaceae</taxon>
        <taxon>Solanoideae</taxon>
        <taxon>Solaneae</taxon>
        <taxon>Solanum</taxon>
    </lineage>
</organism>
<dbReference type="PANTHER" id="PTHR33233">
    <property type="entry name" value="ENDONUCLEASE/EXONUCLEASE/PHOSPHATASE"/>
    <property type="match status" value="1"/>
</dbReference>
<evidence type="ECO:0000313" key="3">
    <source>
        <dbReference type="Proteomes" id="UP000824120"/>
    </source>
</evidence>
<comment type="caution">
    <text evidence="2">The sequence shown here is derived from an EMBL/GenBank/DDBJ whole genome shotgun (WGS) entry which is preliminary data.</text>
</comment>
<name>A0A9J5YNU1_SOLCO</name>
<dbReference type="OrthoDB" id="851886at2759"/>
<dbReference type="EMBL" id="JACXVP010000006">
    <property type="protein sequence ID" value="KAG5601384.1"/>
    <property type="molecule type" value="Genomic_DNA"/>
</dbReference>
<evidence type="ECO:0000313" key="2">
    <source>
        <dbReference type="EMBL" id="KAG5601384.1"/>
    </source>
</evidence>
<gene>
    <name evidence="2" type="ORF">H5410_032754</name>
</gene>
<accession>A0A9J5YNU1</accession>
<dbReference type="PANTHER" id="PTHR33233:SF17">
    <property type="entry name" value="DUF4283 DOMAIN-CONTAINING PROTEIN"/>
    <property type="match status" value="1"/>
</dbReference>
<dbReference type="Proteomes" id="UP000824120">
    <property type="component" value="Chromosome 6"/>
</dbReference>
<evidence type="ECO:0000256" key="1">
    <source>
        <dbReference type="SAM" id="MobiDB-lite"/>
    </source>
</evidence>
<dbReference type="AlphaFoldDB" id="A0A9J5YNU1"/>
<proteinExistence type="predicted"/>
<sequence length="280" mass="31497">MGQRRPQKLTQKDRAKEILHVISTSSNRGKTHQAPLTEIQLSTLEGMTAVVSDMDKEKQGREKEWPKLTHQRGFGGGTQKTPVEVNGMVVEIMPEDIAEDDMKWAPSMVVYFVGVTPSIGAMESLGSQNLPLNCWNSAVLSKIGNSLGKPLYANECTTQASRISFTRILIEMDVTGPLPKMTKIRDPKGKVLEQQVWYEWKPIFCQKYLQVGHSYVDKPKVIPTNRGQGQGQRKEWRQTTIGDNNQEKQTEQQSEPIPEVGAQNEKQGPQEQDTDHLAKE</sequence>
<feature type="region of interest" description="Disordered" evidence="1">
    <location>
        <begin position="220"/>
        <end position="280"/>
    </location>
</feature>
<keyword evidence="3" id="KW-1185">Reference proteome</keyword>
<protein>
    <recommendedName>
        <fullName evidence="4">DUF4283 domain-containing protein</fullName>
    </recommendedName>
</protein>